<dbReference type="STRING" id="320787.CA2015_3640"/>
<dbReference type="RefSeq" id="WP_048643171.1">
    <property type="nucleotide sequence ID" value="NZ_CP012040.1"/>
</dbReference>
<evidence type="ECO:0000313" key="2">
    <source>
        <dbReference type="EMBL" id="AKP53017.1"/>
    </source>
</evidence>
<dbReference type="Proteomes" id="UP000036520">
    <property type="component" value="Chromosome"/>
</dbReference>
<gene>
    <name evidence="2" type="ORF">CA2015_3640</name>
</gene>
<protein>
    <recommendedName>
        <fullName evidence="1">Glycosyl transferase family 1 domain-containing protein</fullName>
    </recommendedName>
</protein>
<reference evidence="2 3" key="1">
    <citation type="submission" date="2015-07" db="EMBL/GenBank/DDBJ databases">
        <authorList>
            <person name="Kim K.M."/>
        </authorList>
    </citation>
    <scope>NUCLEOTIDE SEQUENCE [LARGE SCALE GENOMIC DNA]</scope>
    <source>
        <strain evidence="2 3">KCTC 12363</strain>
    </source>
</reference>
<dbReference type="PATRIC" id="fig|320787.5.peg.3986"/>
<keyword evidence="3" id="KW-1185">Reference proteome</keyword>
<dbReference type="SUPFAM" id="SSF53756">
    <property type="entry name" value="UDP-Glycosyltransferase/glycogen phosphorylase"/>
    <property type="match status" value="1"/>
</dbReference>
<dbReference type="CDD" id="cd03820">
    <property type="entry name" value="GT4_AmsD-like"/>
    <property type="match status" value="1"/>
</dbReference>
<name>A0A0H4PXB9_9BACT</name>
<dbReference type="GO" id="GO:0016757">
    <property type="term" value="F:glycosyltransferase activity"/>
    <property type="evidence" value="ECO:0007669"/>
    <property type="project" value="InterPro"/>
</dbReference>
<dbReference type="EMBL" id="CP012040">
    <property type="protein sequence ID" value="AKP53017.1"/>
    <property type="molecule type" value="Genomic_DNA"/>
</dbReference>
<dbReference type="PANTHER" id="PTHR12526:SF630">
    <property type="entry name" value="GLYCOSYLTRANSFERASE"/>
    <property type="match status" value="1"/>
</dbReference>
<dbReference type="Pfam" id="PF00534">
    <property type="entry name" value="Glycos_transf_1"/>
    <property type="match status" value="1"/>
</dbReference>
<dbReference type="AlphaFoldDB" id="A0A0H4PXB9"/>
<proteinExistence type="predicted"/>
<dbReference type="PANTHER" id="PTHR12526">
    <property type="entry name" value="GLYCOSYLTRANSFERASE"/>
    <property type="match status" value="1"/>
</dbReference>
<sequence>MKKLLFAISSLKNSGGSERSLIYRVNYLVQNFNYDITIVTTDKDDVYSFYKIDSKVKVVNIPVKINKPSIWNSIGSLIYKSYKRESKIKEFIKENKFDICSSVGSVNFLYQSKKNDSFIKVKESRFNYKRFFPDKRFNIGILLWRLLRLINSTLVLKKMDYVITLTEEDAKFWRKFLNKVYVMPNFINFKHISLSNLNSNNVIAVGRLEREKDFTSLIKAFAIVSNKYNNWKLEIYGEGSLRNALQDLIVSLQLTDCVFLKGAIGDIFSKYEESSIYVHTSLYEGFGNSILEAMAHALPIVAFKSVGGVKLLVNDSHNGFSVPNRNIGGLAGKIIELIENPEMRRKMGHNSREIASNFSEDKIMLQWHKFYSKI</sequence>
<dbReference type="Gene3D" id="3.40.50.2000">
    <property type="entry name" value="Glycogen Phosphorylase B"/>
    <property type="match status" value="2"/>
</dbReference>
<organism evidence="2 3">
    <name type="scientific">Cyclobacterium amurskyense</name>
    <dbReference type="NCBI Taxonomy" id="320787"/>
    <lineage>
        <taxon>Bacteria</taxon>
        <taxon>Pseudomonadati</taxon>
        <taxon>Bacteroidota</taxon>
        <taxon>Cytophagia</taxon>
        <taxon>Cytophagales</taxon>
        <taxon>Cyclobacteriaceae</taxon>
        <taxon>Cyclobacterium</taxon>
    </lineage>
</organism>
<dbReference type="InterPro" id="IPR001296">
    <property type="entry name" value="Glyco_trans_1"/>
</dbReference>
<evidence type="ECO:0000259" key="1">
    <source>
        <dbReference type="Pfam" id="PF00534"/>
    </source>
</evidence>
<dbReference type="KEGG" id="camu:CA2015_3640"/>
<dbReference type="OrthoDB" id="1522162at2"/>
<evidence type="ECO:0000313" key="3">
    <source>
        <dbReference type="Proteomes" id="UP000036520"/>
    </source>
</evidence>
<feature type="domain" description="Glycosyl transferase family 1" evidence="1">
    <location>
        <begin position="190"/>
        <end position="353"/>
    </location>
</feature>
<accession>A0A0H4PXB9</accession>